<reference evidence="2 3" key="1">
    <citation type="submission" date="2016-06" db="EMBL/GenBank/DDBJ databases">
        <title>Genome sequence of endosymbiont of Candidatus Endolucinida thiodiazotropha.</title>
        <authorList>
            <person name="Poehlein A."/>
            <person name="Koenig S."/>
            <person name="Heiden S.E."/>
            <person name="Thuermer A."/>
            <person name="Voget S."/>
            <person name="Daniel R."/>
            <person name="Markert S."/>
            <person name="Gros O."/>
            <person name="Schweder T."/>
        </authorList>
    </citation>
    <scope>NUCLEOTIDE SEQUENCE [LARGE SCALE GENOMIC DNA]</scope>
    <source>
        <strain evidence="2 3">COS</strain>
    </source>
</reference>
<accession>A0A7Z0VNL6</accession>
<dbReference type="OrthoDB" id="9808254at2"/>
<name>A0A7Z0VNL6_9GAMM</name>
<protein>
    <recommendedName>
        <fullName evidence="4">DUF1223 domain-containing protein</fullName>
    </recommendedName>
</protein>
<evidence type="ECO:0008006" key="4">
    <source>
        <dbReference type="Google" id="ProtNLM"/>
    </source>
</evidence>
<dbReference type="InterPro" id="IPR010634">
    <property type="entry name" value="DUF1223"/>
</dbReference>
<dbReference type="RefSeq" id="WP_083220559.1">
    <property type="nucleotide sequence ID" value="NZ_MARB01000004.1"/>
</dbReference>
<dbReference type="SUPFAM" id="SSF52833">
    <property type="entry name" value="Thioredoxin-like"/>
    <property type="match status" value="1"/>
</dbReference>
<evidence type="ECO:0000256" key="1">
    <source>
        <dbReference type="SAM" id="SignalP"/>
    </source>
</evidence>
<dbReference type="PANTHER" id="PTHR36057:SF1">
    <property type="entry name" value="LIPOPROTEIN LIPID ATTACHMENT SITE-LIKE PROTEIN, PUTATIVE (DUF1223)-RELATED"/>
    <property type="match status" value="1"/>
</dbReference>
<sequence>MNGWRGLLLSGGLMAAVVAQPTQALTLQSPVERVNLLELYTSHGCSSCPPADAWLRKLERHPGLWQKLIPLAFHVDYWDDLGWPDRFASPAFSKRQRDHRRQGAIRSVYTPGFVLNGQEWRQWFYRPELDLSANEQVGRLTMQVDPGTGATLKFSPQPHLQGGKLEAHFAILGFGLSSRIGGGENRGRTLEESFVVLSHQQAASEEGEWRFTWPELSANEADRLAVVAWLTRPDSSRQVQAAGGWLP</sequence>
<proteinExistence type="predicted"/>
<dbReference type="InterPro" id="IPR036249">
    <property type="entry name" value="Thioredoxin-like_sf"/>
</dbReference>
<dbReference type="EMBL" id="MARB01000004">
    <property type="protein sequence ID" value="ODJ88919.1"/>
    <property type="molecule type" value="Genomic_DNA"/>
</dbReference>
<evidence type="ECO:0000313" key="3">
    <source>
        <dbReference type="Proteomes" id="UP000094769"/>
    </source>
</evidence>
<feature type="signal peptide" evidence="1">
    <location>
        <begin position="1"/>
        <end position="24"/>
    </location>
</feature>
<dbReference type="PANTHER" id="PTHR36057">
    <property type="match status" value="1"/>
</dbReference>
<keyword evidence="1" id="KW-0732">Signal</keyword>
<keyword evidence="3" id="KW-1185">Reference proteome</keyword>
<feature type="chain" id="PRO_5031068524" description="DUF1223 domain-containing protein" evidence="1">
    <location>
        <begin position="25"/>
        <end position="247"/>
    </location>
</feature>
<dbReference type="AlphaFoldDB" id="A0A7Z0VNL6"/>
<organism evidence="2 3">
    <name type="scientific">Candidatus Thiodiazotropha endolucinida</name>
    <dbReference type="NCBI Taxonomy" id="1655433"/>
    <lineage>
        <taxon>Bacteria</taxon>
        <taxon>Pseudomonadati</taxon>
        <taxon>Pseudomonadota</taxon>
        <taxon>Gammaproteobacteria</taxon>
        <taxon>Chromatiales</taxon>
        <taxon>Sedimenticolaceae</taxon>
        <taxon>Candidatus Thiodiazotropha</taxon>
    </lineage>
</organism>
<gene>
    <name evidence="2" type="ORF">CODIS_10180</name>
</gene>
<evidence type="ECO:0000313" key="2">
    <source>
        <dbReference type="EMBL" id="ODJ88919.1"/>
    </source>
</evidence>
<comment type="caution">
    <text evidence="2">The sequence shown here is derived from an EMBL/GenBank/DDBJ whole genome shotgun (WGS) entry which is preliminary data.</text>
</comment>
<dbReference type="Proteomes" id="UP000094769">
    <property type="component" value="Unassembled WGS sequence"/>
</dbReference>
<dbReference type="Pfam" id="PF06764">
    <property type="entry name" value="DUF1223"/>
    <property type="match status" value="1"/>
</dbReference>